<dbReference type="EMBL" id="CP045143">
    <property type="protein sequence ID" value="QFR25198.1"/>
    <property type="molecule type" value="Genomic_DNA"/>
</dbReference>
<proteinExistence type="predicted"/>
<accession>A0A5P8M9K7</accession>
<dbReference type="InterPro" id="IPR008003">
    <property type="entry name" value="DUF739"/>
</dbReference>
<sequence length="82" mass="9539">MNIDYSALLGKIVEVFGTQYNFARSMGLSERTISLKLNNHIPWKNTEIILAMNVLNIPSEEVEKYFFKEKVQESELEKERTA</sequence>
<protein>
    <submittedName>
        <fullName evidence="1">DUF739 family protein</fullName>
    </submittedName>
</protein>
<name>A0A5P8M9K7_9LACO</name>
<dbReference type="RefSeq" id="WP_152261787.1">
    <property type="nucleotide sequence ID" value="NZ_CP045143.1"/>
</dbReference>
<dbReference type="Pfam" id="PF05339">
    <property type="entry name" value="DUF739"/>
    <property type="match status" value="1"/>
</dbReference>
<gene>
    <name evidence="1" type="ORF">D1010_07150</name>
</gene>
<organism evidence="1 2">
    <name type="scientific">Schleiferilactobacillus harbinensis</name>
    <dbReference type="NCBI Taxonomy" id="304207"/>
    <lineage>
        <taxon>Bacteria</taxon>
        <taxon>Bacillati</taxon>
        <taxon>Bacillota</taxon>
        <taxon>Bacilli</taxon>
        <taxon>Lactobacillales</taxon>
        <taxon>Lactobacillaceae</taxon>
        <taxon>Schleiferilactobacillus</taxon>
    </lineage>
</organism>
<evidence type="ECO:0000313" key="2">
    <source>
        <dbReference type="Proteomes" id="UP000326779"/>
    </source>
</evidence>
<dbReference type="KEGG" id="lhb:D1010_07150"/>
<reference evidence="1 2" key="1">
    <citation type="submission" date="2019-10" db="EMBL/GenBank/DDBJ databases">
        <title>The completed genome of Lactobacillus harbinensis M1.</title>
        <authorList>
            <person name="Zheng Y."/>
        </authorList>
    </citation>
    <scope>NUCLEOTIDE SEQUENCE [LARGE SCALE GENOMIC DNA]</scope>
    <source>
        <strain evidence="1 2">M1</strain>
    </source>
</reference>
<dbReference type="Proteomes" id="UP000326779">
    <property type="component" value="Chromosome"/>
</dbReference>
<dbReference type="AlphaFoldDB" id="A0A5P8M9K7"/>
<evidence type="ECO:0000313" key="1">
    <source>
        <dbReference type="EMBL" id="QFR25198.1"/>
    </source>
</evidence>